<dbReference type="AlphaFoldDB" id="A0AAN7VF42"/>
<comment type="catalytic activity">
    <reaction evidence="6">
        <text>13,14-dihydro-15-oxo-PGF2alpha + NADP(+) = 15-oxoprostaglandin F2alpha + NADPH + H(+)</text>
        <dbReference type="Rhea" id="RHEA:50588"/>
        <dbReference type="ChEBI" id="CHEBI:15378"/>
        <dbReference type="ChEBI" id="CHEBI:57783"/>
        <dbReference type="ChEBI" id="CHEBI:58349"/>
        <dbReference type="ChEBI" id="CHEBI:133374"/>
        <dbReference type="ChEBI" id="CHEBI:133409"/>
    </reaction>
    <physiologicalReaction direction="right-to-left" evidence="6">
        <dbReference type="Rhea" id="RHEA:50590"/>
    </physiologicalReaction>
</comment>
<evidence type="ECO:0000256" key="2">
    <source>
        <dbReference type="ARBA" id="ARBA00011981"/>
    </source>
</evidence>
<dbReference type="Pfam" id="PF00107">
    <property type="entry name" value="ADH_zinc_N"/>
    <property type="match status" value="1"/>
</dbReference>
<feature type="domain" description="Oxidoreductase N-terminal" evidence="9">
    <location>
        <begin position="12"/>
        <end position="100"/>
    </location>
</feature>
<dbReference type="PANTHER" id="PTHR43205">
    <property type="entry name" value="PROSTAGLANDIN REDUCTASE"/>
    <property type="match status" value="1"/>
</dbReference>
<dbReference type="InterPro" id="IPR011032">
    <property type="entry name" value="GroES-like_sf"/>
</dbReference>
<keyword evidence="3" id="KW-0560">Oxidoreductase</keyword>
<dbReference type="Pfam" id="PF16884">
    <property type="entry name" value="ADH_N_2"/>
    <property type="match status" value="1"/>
</dbReference>
<evidence type="ECO:0000256" key="1">
    <source>
        <dbReference type="ARBA" id="ARBA00010460"/>
    </source>
</evidence>
<evidence type="ECO:0000259" key="8">
    <source>
        <dbReference type="Pfam" id="PF00107"/>
    </source>
</evidence>
<reference evidence="10 11" key="1">
    <citation type="journal article" date="2024" name="Insects">
        <title>An Improved Chromosome-Level Genome Assembly of the Firefly Pyrocoelia pectoralis.</title>
        <authorList>
            <person name="Fu X."/>
            <person name="Meyer-Rochow V.B."/>
            <person name="Ballantyne L."/>
            <person name="Zhu X."/>
        </authorList>
    </citation>
    <scope>NUCLEOTIDE SEQUENCE [LARGE SCALE GENOMIC DNA]</scope>
    <source>
        <strain evidence="10">XCY_ONT2</strain>
    </source>
</reference>
<dbReference type="Gene3D" id="3.90.180.10">
    <property type="entry name" value="Medium-chain alcohol dehydrogenases, catalytic domain"/>
    <property type="match status" value="1"/>
</dbReference>
<comment type="catalytic activity">
    <reaction evidence="5">
        <text>13,14-dihydro-15-oxo-prostaglandin F1alpha + NADP(+) = 15-oxoprostaglandin F1alpha + NADPH + H(+)</text>
        <dbReference type="Rhea" id="RHEA:50592"/>
        <dbReference type="ChEBI" id="CHEBI:15378"/>
        <dbReference type="ChEBI" id="CHEBI:57783"/>
        <dbReference type="ChEBI" id="CHEBI:58349"/>
        <dbReference type="ChEBI" id="CHEBI:79072"/>
        <dbReference type="ChEBI" id="CHEBI:133411"/>
    </reaction>
    <physiologicalReaction direction="right-to-left" evidence="5">
        <dbReference type="Rhea" id="RHEA:50594"/>
    </physiologicalReaction>
</comment>
<dbReference type="SUPFAM" id="SSF50129">
    <property type="entry name" value="GroES-like"/>
    <property type="match status" value="1"/>
</dbReference>
<evidence type="ECO:0000256" key="4">
    <source>
        <dbReference type="ARBA" id="ARBA00033119"/>
    </source>
</evidence>
<dbReference type="InterPro" id="IPR036291">
    <property type="entry name" value="NAD(P)-bd_dom_sf"/>
</dbReference>
<evidence type="ECO:0000313" key="10">
    <source>
        <dbReference type="EMBL" id="KAK5647440.1"/>
    </source>
</evidence>
<dbReference type="GO" id="GO:0047522">
    <property type="term" value="F:15-oxoprostaglandin 13-reductase [NAD(P)+] activity"/>
    <property type="evidence" value="ECO:0007669"/>
    <property type="project" value="UniProtKB-EC"/>
</dbReference>
<evidence type="ECO:0000256" key="5">
    <source>
        <dbReference type="ARBA" id="ARBA00047878"/>
    </source>
</evidence>
<evidence type="ECO:0000313" key="11">
    <source>
        <dbReference type="Proteomes" id="UP001329430"/>
    </source>
</evidence>
<dbReference type="EMBL" id="JAVRBK010000002">
    <property type="protein sequence ID" value="KAK5647440.1"/>
    <property type="molecule type" value="Genomic_DNA"/>
</dbReference>
<evidence type="ECO:0000256" key="6">
    <source>
        <dbReference type="ARBA" id="ARBA00048290"/>
    </source>
</evidence>
<dbReference type="InterPro" id="IPR013149">
    <property type="entry name" value="ADH-like_C"/>
</dbReference>
<feature type="domain" description="Alcohol dehydrogenase-like C-terminal" evidence="8">
    <location>
        <begin position="158"/>
        <end position="283"/>
    </location>
</feature>
<dbReference type="FunFam" id="3.40.50.720:FF:000121">
    <property type="entry name" value="Prostaglandin reductase 2"/>
    <property type="match status" value="1"/>
</dbReference>
<name>A0AAN7VF42_9COLE</name>
<protein>
    <recommendedName>
        <fullName evidence="4">15-oxoprostaglandin 13-reductase</fullName>
        <ecNumber evidence="2">1.3.1.48</ecNumber>
    </recommendedName>
    <alternativeName>
        <fullName evidence="4">15-oxoprostaglandin 13-reductase</fullName>
    </alternativeName>
</protein>
<organism evidence="10 11">
    <name type="scientific">Pyrocoelia pectoralis</name>
    <dbReference type="NCBI Taxonomy" id="417401"/>
    <lineage>
        <taxon>Eukaryota</taxon>
        <taxon>Metazoa</taxon>
        <taxon>Ecdysozoa</taxon>
        <taxon>Arthropoda</taxon>
        <taxon>Hexapoda</taxon>
        <taxon>Insecta</taxon>
        <taxon>Pterygota</taxon>
        <taxon>Neoptera</taxon>
        <taxon>Endopterygota</taxon>
        <taxon>Coleoptera</taxon>
        <taxon>Polyphaga</taxon>
        <taxon>Elateriformia</taxon>
        <taxon>Elateroidea</taxon>
        <taxon>Lampyridae</taxon>
        <taxon>Lampyrinae</taxon>
        <taxon>Pyrocoelia</taxon>
    </lineage>
</organism>
<accession>A0AAN7VF42</accession>
<evidence type="ECO:0000256" key="7">
    <source>
        <dbReference type="ARBA" id="ARBA00049070"/>
    </source>
</evidence>
<evidence type="ECO:0000256" key="3">
    <source>
        <dbReference type="ARBA" id="ARBA00023002"/>
    </source>
</evidence>
<evidence type="ECO:0000259" key="9">
    <source>
        <dbReference type="Pfam" id="PF16884"/>
    </source>
</evidence>
<dbReference type="InterPro" id="IPR045010">
    <property type="entry name" value="MDR_fam"/>
</dbReference>
<keyword evidence="11" id="KW-1185">Reference proteome</keyword>
<proteinExistence type="inferred from homology"/>
<dbReference type="Gene3D" id="3.40.50.720">
    <property type="entry name" value="NAD(P)-binding Rossmann-like Domain"/>
    <property type="match status" value="1"/>
</dbReference>
<dbReference type="InterPro" id="IPR041694">
    <property type="entry name" value="ADH_N_2"/>
</dbReference>
<sequence length="330" mass="36820">MSLETRIAKVYVCTNYFKGVPNLSDFKLVEETLGTLNEGDYLVEAKFIKIGPDQSEITPNSTPRAFQLAKVVESKNPDFYVNDFVVGNFGWRTHTIVRADYIADGLQPYILPEIGPVERSFGIGLLGVPGCAAYFGILKVCEVKEGDLVVVSSAAGSVGSCAGQIARIKGCKVIGITSSEEKCSWLKELRFDHCINYKTDDVKAKLEEYAPDGVDCYFDNVGGEISSAVIYQMKPHGRVCVCGATSLYNNEEAKASEVQSPLKVKMAKMEGMNVSRWEDDWYQGIYRNYQWYFESVLKCKETFIDKFESVPQTFIDTLNGKYYGTVLVKL</sequence>
<comment type="similarity">
    <text evidence="1">Belongs to the NADP-dependent oxidoreductase L4BD family.</text>
</comment>
<dbReference type="PANTHER" id="PTHR43205:SF7">
    <property type="entry name" value="PROSTAGLANDIN REDUCTASE 1"/>
    <property type="match status" value="1"/>
</dbReference>
<dbReference type="EC" id="1.3.1.48" evidence="2"/>
<gene>
    <name evidence="10" type="ORF">RI129_002332</name>
</gene>
<dbReference type="Proteomes" id="UP001329430">
    <property type="component" value="Chromosome 2"/>
</dbReference>
<dbReference type="GO" id="GO:0006693">
    <property type="term" value="P:prostaglandin metabolic process"/>
    <property type="evidence" value="ECO:0007669"/>
    <property type="project" value="TreeGrafter"/>
</dbReference>
<comment type="catalytic activity">
    <reaction evidence="7">
        <text>13,14-dihydro-15-oxo-prostaglandin E1 + NADP(+) = 15-oxoprostaglandin E1 + NADPH + H(+)</text>
        <dbReference type="Rhea" id="RHEA:50584"/>
        <dbReference type="ChEBI" id="CHEBI:15378"/>
        <dbReference type="ChEBI" id="CHEBI:57401"/>
        <dbReference type="ChEBI" id="CHEBI:57783"/>
        <dbReference type="ChEBI" id="CHEBI:58349"/>
        <dbReference type="ChEBI" id="CHEBI:133408"/>
    </reaction>
    <physiologicalReaction direction="right-to-left" evidence="7">
        <dbReference type="Rhea" id="RHEA:50586"/>
    </physiologicalReaction>
</comment>
<dbReference type="SUPFAM" id="SSF51735">
    <property type="entry name" value="NAD(P)-binding Rossmann-fold domains"/>
    <property type="match status" value="1"/>
</dbReference>
<comment type="caution">
    <text evidence="10">The sequence shown here is derived from an EMBL/GenBank/DDBJ whole genome shotgun (WGS) entry which is preliminary data.</text>
</comment>